<keyword evidence="1" id="KW-0805">Transcription regulation</keyword>
<evidence type="ECO:0000256" key="3">
    <source>
        <dbReference type="ARBA" id="ARBA00023163"/>
    </source>
</evidence>
<dbReference type="Proteomes" id="UP000626244">
    <property type="component" value="Unassembled WGS sequence"/>
</dbReference>
<gene>
    <name evidence="5" type="ORF">GCM10007380_14660</name>
</gene>
<dbReference type="GO" id="GO:0006355">
    <property type="term" value="P:regulation of DNA-templated transcription"/>
    <property type="evidence" value="ECO:0007669"/>
    <property type="project" value="InterPro"/>
</dbReference>
<dbReference type="SUPFAM" id="SSF46894">
    <property type="entry name" value="C-terminal effector domain of the bipartite response regulators"/>
    <property type="match status" value="1"/>
</dbReference>
<dbReference type="PRINTS" id="PR00038">
    <property type="entry name" value="HTHLUXR"/>
</dbReference>
<name>A0A8J3EX53_9BACI</name>
<evidence type="ECO:0000313" key="5">
    <source>
        <dbReference type="EMBL" id="GGI12787.1"/>
    </source>
</evidence>
<dbReference type="PROSITE" id="PS00622">
    <property type="entry name" value="HTH_LUXR_1"/>
    <property type="match status" value="1"/>
</dbReference>
<dbReference type="Pfam" id="PF00196">
    <property type="entry name" value="GerE"/>
    <property type="match status" value="1"/>
</dbReference>
<sequence length="225" mass="26132">MLANKVNNNQKNKTIIFVENSLFVSGICTILEHHQMSVKKEELDHLYLLDQNDTISICHVKNEEMEKRAQNIKLRDNATNIIIIKNNLEYKEIVRLLHIGVNGICLTDIDEHYLIQVVTQVRNGHFFLDHRLTHDVIQENIRLIEKTNQGVPLDENSLKKMLTKREIEILKLLGKGYSNIQIGSELFISNKTVKNHVSNIIHKMQVQDRLNAVIKAVQNNWIRIC</sequence>
<keyword evidence="6" id="KW-1185">Reference proteome</keyword>
<keyword evidence="3" id="KW-0804">Transcription</keyword>
<organism evidence="5 6">
    <name type="scientific">Gottfriedia solisilvae</name>
    <dbReference type="NCBI Taxonomy" id="1516104"/>
    <lineage>
        <taxon>Bacteria</taxon>
        <taxon>Bacillati</taxon>
        <taxon>Bacillota</taxon>
        <taxon>Bacilli</taxon>
        <taxon>Bacillales</taxon>
        <taxon>Bacillaceae</taxon>
        <taxon>Gottfriedia</taxon>
    </lineage>
</organism>
<comment type="caution">
    <text evidence="5">The sequence shown here is derived from an EMBL/GenBank/DDBJ whole genome shotgun (WGS) entry which is preliminary data.</text>
</comment>
<dbReference type="PANTHER" id="PTHR44688">
    <property type="entry name" value="DNA-BINDING TRANSCRIPTIONAL ACTIVATOR DEVR_DOSR"/>
    <property type="match status" value="1"/>
</dbReference>
<dbReference type="CDD" id="cd06170">
    <property type="entry name" value="LuxR_C_like"/>
    <property type="match status" value="1"/>
</dbReference>
<dbReference type="PROSITE" id="PS50043">
    <property type="entry name" value="HTH_LUXR_2"/>
    <property type="match status" value="1"/>
</dbReference>
<proteinExistence type="predicted"/>
<dbReference type="EMBL" id="BMHB01000001">
    <property type="protein sequence ID" value="GGI12787.1"/>
    <property type="molecule type" value="Genomic_DNA"/>
</dbReference>
<evidence type="ECO:0000256" key="1">
    <source>
        <dbReference type="ARBA" id="ARBA00023015"/>
    </source>
</evidence>
<dbReference type="InterPro" id="IPR016032">
    <property type="entry name" value="Sig_transdc_resp-reg_C-effctor"/>
</dbReference>
<keyword evidence="2" id="KW-0238">DNA-binding</keyword>
<dbReference type="SMART" id="SM00421">
    <property type="entry name" value="HTH_LUXR"/>
    <property type="match status" value="1"/>
</dbReference>
<dbReference type="Gene3D" id="3.40.50.2300">
    <property type="match status" value="1"/>
</dbReference>
<evidence type="ECO:0000256" key="2">
    <source>
        <dbReference type="ARBA" id="ARBA00023125"/>
    </source>
</evidence>
<evidence type="ECO:0000313" key="6">
    <source>
        <dbReference type="Proteomes" id="UP000626244"/>
    </source>
</evidence>
<evidence type="ECO:0000259" key="4">
    <source>
        <dbReference type="PROSITE" id="PS50043"/>
    </source>
</evidence>
<dbReference type="AlphaFoldDB" id="A0A8J3EX53"/>
<dbReference type="GO" id="GO:0003677">
    <property type="term" value="F:DNA binding"/>
    <property type="evidence" value="ECO:0007669"/>
    <property type="project" value="UniProtKB-KW"/>
</dbReference>
<dbReference type="InterPro" id="IPR000792">
    <property type="entry name" value="Tscrpt_reg_LuxR_C"/>
</dbReference>
<protein>
    <recommendedName>
        <fullName evidence="4">HTH luxR-type domain-containing protein</fullName>
    </recommendedName>
</protein>
<dbReference type="PANTHER" id="PTHR44688:SF16">
    <property type="entry name" value="DNA-BINDING TRANSCRIPTIONAL ACTIVATOR DEVR_DOSR"/>
    <property type="match status" value="1"/>
</dbReference>
<feature type="domain" description="HTH luxR-type" evidence="4">
    <location>
        <begin position="155"/>
        <end position="220"/>
    </location>
</feature>
<accession>A0A8J3EX53</accession>
<reference evidence="6" key="1">
    <citation type="journal article" date="2019" name="Int. J. Syst. Evol. Microbiol.">
        <title>The Global Catalogue of Microorganisms (GCM) 10K type strain sequencing project: providing services to taxonomists for standard genome sequencing and annotation.</title>
        <authorList>
            <consortium name="The Broad Institute Genomics Platform"/>
            <consortium name="The Broad Institute Genome Sequencing Center for Infectious Disease"/>
            <person name="Wu L."/>
            <person name="Ma J."/>
        </authorList>
    </citation>
    <scope>NUCLEOTIDE SEQUENCE [LARGE SCALE GENOMIC DNA]</scope>
    <source>
        <strain evidence="6">CGMCC 1.14993</strain>
    </source>
</reference>